<dbReference type="GeneID" id="10530235"/>
<reference evidence="4" key="2">
    <citation type="journal article" date="2011" name="Proc. Natl. Acad. Sci. U.S.A.">
        <title>Obligate biotrophy features unraveled by the genomic analysis of rust fungi.</title>
        <authorList>
            <person name="Duplessis S."/>
            <person name="Cuomo C.A."/>
            <person name="Lin Y.-C."/>
            <person name="Aerts A."/>
            <person name="Tisserant E."/>
            <person name="Veneault-Fourrey C."/>
            <person name="Joly D.L."/>
            <person name="Hacquard S."/>
            <person name="Amselem J."/>
            <person name="Cantarel B.L."/>
            <person name="Chiu R."/>
            <person name="Coutinho P.M."/>
            <person name="Feau N."/>
            <person name="Field M."/>
            <person name="Frey P."/>
            <person name="Gelhaye E."/>
            <person name="Goldberg J."/>
            <person name="Grabherr M.G."/>
            <person name="Kodira C.D."/>
            <person name="Kohler A."/>
            <person name="Kuees U."/>
            <person name="Lindquist E.A."/>
            <person name="Lucas S.M."/>
            <person name="Mago R."/>
            <person name="Mauceli E."/>
            <person name="Morin E."/>
            <person name="Murat C."/>
            <person name="Pangilinan J.L."/>
            <person name="Park R."/>
            <person name="Pearson M."/>
            <person name="Quesneville H."/>
            <person name="Rouhier N."/>
            <person name="Sakthikumar S."/>
            <person name="Salamov A.A."/>
            <person name="Schmutz J."/>
            <person name="Selles B."/>
            <person name="Shapiro H."/>
            <person name="Tanguay P."/>
            <person name="Tuskan G.A."/>
            <person name="Henrissat B."/>
            <person name="Van de Peer Y."/>
            <person name="Rouze P."/>
            <person name="Ellis J.G."/>
            <person name="Dodds P.N."/>
            <person name="Schein J.E."/>
            <person name="Zhong S."/>
            <person name="Hamelin R.C."/>
            <person name="Grigoriev I.V."/>
            <person name="Szabo L.J."/>
            <person name="Martin F."/>
        </authorList>
    </citation>
    <scope>NUCLEOTIDE SEQUENCE [LARGE SCALE GENOMIC DNA]</scope>
    <source>
        <strain evidence="4">CRL 75-36-700-3 / race SCCL</strain>
    </source>
</reference>
<organism evidence="3 4">
    <name type="scientific">Puccinia graminis f. sp. tritici (strain CRL 75-36-700-3 / race SCCL)</name>
    <name type="common">Black stem rust fungus</name>
    <dbReference type="NCBI Taxonomy" id="418459"/>
    <lineage>
        <taxon>Eukaryota</taxon>
        <taxon>Fungi</taxon>
        <taxon>Dikarya</taxon>
        <taxon>Basidiomycota</taxon>
        <taxon>Pucciniomycotina</taxon>
        <taxon>Pucciniomycetes</taxon>
        <taxon>Pucciniales</taxon>
        <taxon>Pucciniaceae</taxon>
        <taxon>Puccinia</taxon>
    </lineage>
</organism>
<dbReference type="Proteomes" id="UP000008783">
    <property type="component" value="Unassembled WGS sequence"/>
</dbReference>
<dbReference type="VEuPathDB" id="FungiDB:PGTG_16367"/>
<dbReference type="RefSeq" id="XP_003334760.2">
    <property type="nucleotide sequence ID" value="XM_003334712.2"/>
</dbReference>
<gene>
    <name evidence="3" type="ORF">PGTG_16367</name>
</gene>
<feature type="compositionally biased region" description="Polar residues" evidence="2">
    <location>
        <begin position="425"/>
        <end position="435"/>
    </location>
</feature>
<dbReference type="OrthoDB" id="5149081at2759"/>
<feature type="region of interest" description="Disordered" evidence="2">
    <location>
        <begin position="395"/>
        <end position="499"/>
    </location>
</feature>
<feature type="compositionally biased region" description="Polar residues" evidence="2">
    <location>
        <begin position="451"/>
        <end position="474"/>
    </location>
</feature>
<dbReference type="GO" id="GO:0006310">
    <property type="term" value="P:DNA recombination"/>
    <property type="evidence" value="ECO:0007669"/>
    <property type="project" value="UniProtKB-KW"/>
</dbReference>
<reference key="1">
    <citation type="submission" date="2007-01" db="EMBL/GenBank/DDBJ databases">
        <title>The Genome Sequence of Puccinia graminis f. sp. tritici Strain CRL 75-36-700-3.</title>
        <authorList>
            <consortium name="The Broad Institute Genome Sequencing Platform"/>
            <person name="Birren B."/>
            <person name="Lander E."/>
            <person name="Galagan J."/>
            <person name="Nusbaum C."/>
            <person name="Devon K."/>
            <person name="Cuomo C."/>
            <person name="Jaffe D."/>
            <person name="Butler J."/>
            <person name="Alvarez P."/>
            <person name="Gnerre S."/>
            <person name="Grabherr M."/>
            <person name="Mauceli E."/>
            <person name="Brockman W."/>
            <person name="Young S."/>
            <person name="LaButti K."/>
            <person name="Sykes S."/>
            <person name="DeCaprio D."/>
            <person name="Crawford M."/>
            <person name="Koehrsen M."/>
            <person name="Engels R."/>
            <person name="Montgomery P."/>
            <person name="Pearson M."/>
            <person name="Howarth C."/>
            <person name="Larson L."/>
            <person name="White J."/>
            <person name="Zeng Q."/>
            <person name="Kodira C."/>
            <person name="Yandava C."/>
            <person name="Alvarado L."/>
            <person name="O'Leary S."/>
            <person name="Szabo L."/>
            <person name="Dean R."/>
            <person name="Schein J."/>
        </authorList>
    </citation>
    <scope>NUCLEOTIDE SEQUENCE</scope>
    <source>
        <strain>CRL 75-36-700-3</strain>
    </source>
</reference>
<keyword evidence="1" id="KW-0233">DNA recombination</keyword>
<dbReference type="InterPro" id="IPR011010">
    <property type="entry name" value="DNA_brk_join_enz"/>
</dbReference>
<dbReference type="InterPro" id="IPR052055">
    <property type="entry name" value="Hepadnavirus_pol/RT"/>
</dbReference>
<evidence type="ECO:0000256" key="1">
    <source>
        <dbReference type="ARBA" id="ARBA00023172"/>
    </source>
</evidence>
<dbReference type="PANTHER" id="PTHR33050:SF7">
    <property type="entry name" value="RIBONUCLEASE H"/>
    <property type="match status" value="1"/>
</dbReference>
<evidence type="ECO:0000256" key="2">
    <source>
        <dbReference type="SAM" id="MobiDB-lite"/>
    </source>
</evidence>
<dbReference type="InterPro" id="IPR013762">
    <property type="entry name" value="Integrase-like_cat_sf"/>
</dbReference>
<feature type="compositionally biased region" description="Pro residues" evidence="2">
    <location>
        <begin position="37"/>
        <end position="46"/>
    </location>
</feature>
<proteinExistence type="predicted"/>
<evidence type="ECO:0000313" key="3">
    <source>
        <dbReference type="EMBL" id="EFP90341.2"/>
    </source>
</evidence>
<dbReference type="InParanoid" id="E3L167"/>
<dbReference type="GO" id="GO:0015074">
    <property type="term" value="P:DNA integration"/>
    <property type="evidence" value="ECO:0007669"/>
    <property type="project" value="InterPro"/>
</dbReference>
<dbReference type="KEGG" id="pgr:PGTG_16367"/>
<feature type="compositionally biased region" description="Polar residues" evidence="2">
    <location>
        <begin position="77"/>
        <end position="94"/>
    </location>
</feature>
<protein>
    <recommendedName>
        <fullName evidence="5">Reverse transcriptase domain-containing protein</fullName>
    </recommendedName>
</protein>
<dbReference type="Gene3D" id="1.10.443.10">
    <property type="entry name" value="Intergrase catalytic core"/>
    <property type="match status" value="1"/>
</dbReference>
<dbReference type="GO" id="GO:0003677">
    <property type="term" value="F:DNA binding"/>
    <property type="evidence" value="ECO:0007669"/>
    <property type="project" value="InterPro"/>
</dbReference>
<dbReference type="SUPFAM" id="SSF56349">
    <property type="entry name" value="DNA breaking-rejoining enzymes"/>
    <property type="match status" value="1"/>
</dbReference>
<feature type="compositionally biased region" description="Polar residues" evidence="2">
    <location>
        <begin position="1"/>
        <end position="22"/>
    </location>
</feature>
<keyword evidence="4" id="KW-1185">Reference proteome</keyword>
<sequence>MSTNPNNNFQATAEQMKRNNASLARENTDNPSAANPNPNPLTPIQPNPTQEIPPTSIQTPNPIPPKPKNPSTAKAPTGSTSHPATSRPANPQKATTKHPLSLDKVATSAKKHRQPAKQAKDLATILGAKINYPVDVDKTYVERPIATNATIRHEEERDREAEKDEQTAVILENALKADAEGDKKRADMFYNIYTKLVTGKDAPPTLQEQEDQRRQAEARIGKKNTVAGGTNFNWGDANSHDDVGFTPFFDKNILELKGPLPLTIFNKAWQDAALAYHAEKRPKTDNNSTEKGLRYTGLPYPSKWCMSYSDWSLNYAKFTTTMRDVYKYETLGEWIILHKANADKILRKDGFMVALRMESSPSRDILIFRQEVYDTAYAEARRYDELIFKRSTLTPSEASERPGTHTWVLKGNPVNHQPPTEELRNPTQPVSQIPNSLPAKPRESGRGSGYQGRNFNPNHSGSQGHSGNRYQNGESSRKRKQMSVEPHMREGSSEETSIVDNESAITWPREVRCDMNIPMWKEALEKTGLSKTFTDVLDGFVHGFHQGIPQHDLGPDIPFYAPPNHSSALQAQPKIEELIQKEIAVGRMFGPYSADQVHKKFGFFRTNPLGAVVNGDGTLRAINDLSFPHRKNGIPSVNSFMNKDDFDTTWDDFKAVAKFLRNRTKPALLAIFDWEKAYRQIPTAPNQWPYLMLQNFNNQIIIDTRIAFGGVAGCGSFGRPADAWKQIMLEEFDLVTIFRWVDDNLFVKELTSTIEMDDIVSRSNELGVKTNPTKISPFKVEQKYIGFIWNASEKTVRLPKEKTQARIRQINEILENGKEFTFKQIEIMTGRLNHVLYILPQLRCYLCSLYRMMSDWVYRHVPRPIPLDVRQDMNYWHKSLLAFDRTRLIANPDPTEIGWVGDASTSFGIGVLIGKRWAQFKARPGWNGGDLPRRGIAWMETAAIRIGLLMMKKLDIRKGKTIIVWTDNTTSEEAVKNRKSKDVHVNKEWKLIQNILLEMQINLSARRVTSKENRADALSWGDRSKHHLRYQVVIDLPEDLELLMFQATCYSTQSTLSISATRLLPLQSNLPFIQTFLRPPKRCLSPPFRKSQEYIMLDISKIKTFLANGNQLREPTSLDIHFLRGYKWNTLLSYNAAAKKFMMYKIAVKETPFILPILAGDLYGFCYWAGKNTDEYDTQDISSKTLAKYLYGIQAWHLYHSVEYPKESKARVTVLLRASAHADAEAPPRPVKAPVTVSQLVALTNHLVSGDDQGKAVLDLAIVALWGMARLAEVTYDCAQGPLQRTASLLTSDAKFTKSPMGMAVELTIRGAKTCAPGSAQVIFLHSLNHMLCPVMAVKRRIDEARNEDTSLFGYQSSPQGRTHLTKSAVRRVLSSSWNRLGYPDLTGHSFRIGGASLRHAVGVPVEEICRLGRWTSNCYKLYLRVYPEREVVATIELLRNLELAWTE</sequence>
<evidence type="ECO:0000313" key="4">
    <source>
        <dbReference type="Proteomes" id="UP000008783"/>
    </source>
</evidence>
<dbReference type="SUPFAM" id="SSF56672">
    <property type="entry name" value="DNA/RNA polymerases"/>
    <property type="match status" value="1"/>
</dbReference>
<dbReference type="HOGENOM" id="CLU_003292_4_0_1"/>
<evidence type="ECO:0008006" key="5">
    <source>
        <dbReference type="Google" id="ProtNLM"/>
    </source>
</evidence>
<accession>E3L167</accession>
<dbReference type="InterPro" id="IPR043502">
    <property type="entry name" value="DNA/RNA_pol_sf"/>
</dbReference>
<name>E3L167_PUCGT</name>
<dbReference type="EMBL" id="DS178331">
    <property type="protein sequence ID" value="EFP90341.2"/>
    <property type="molecule type" value="Genomic_DNA"/>
</dbReference>
<dbReference type="PANTHER" id="PTHR33050">
    <property type="entry name" value="REVERSE TRANSCRIPTASE DOMAIN-CONTAINING PROTEIN"/>
    <property type="match status" value="1"/>
</dbReference>
<feature type="region of interest" description="Disordered" evidence="2">
    <location>
        <begin position="1"/>
        <end position="100"/>
    </location>
</feature>